<sequence>MERCYGTPQAGENRPAVPLDRIKPKKEIGGSRDSIRHFIPRTSVFATHKIQCIQSQTVPISPPKQPFRCNMNTSDKTLRSTQRRLPAWASAGLATLAIGMLGAFALASDASAQGYRYGIESNGFNRGGSAVIGQQGVYSANRPSVSTSNANRGSVTNYYYNTPRRYGVRRGYGGYGYGGYGYGYRSYGYGFVPGSVSGTGLQIGPGAVCSSEPALITQCHDITASPTTGSADSGWRWERHCDGMLAKRPKTGRHTKFMPLLVRPLPVSGL</sequence>
<accession>K5CIC6</accession>
<keyword evidence="1" id="KW-0472">Membrane</keyword>
<dbReference type="PATRIC" id="fig|993517.3.peg.985"/>
<name>K5CIC6_RHOBT</name>
<proteinExistence type="predicted"/>
<dbReference type="EMBL" id="AMCW01000021">
    <property type="protein sequence ID" value="EKK03775.1"/>
    <property type="molecule type" value="Genomic_DNA"/>
</dbReference>
<organism evidence="2 3">
    <name type="scientific">Rhodopirellula baltica SH28</name>
    <dbReference type="NCBI Taxonomy" id="993517"/>
    <lineage>
        <taxon>Bacteria</taxon>
        <taxon>Pseudomonadati</taxon>
        <taxon>Planctomycetota</taxon>
        <taxon>Planctomycetia</taxon>
        <taxon>Pirellulales</taxon>
        <taxon>Pirellulaceae</taxon>
        <taxon>Rhodopirellula</taxon>
    </lineage>
</organism>
<feature type="transmembrane region" description="Helical" evidence="1">
    <location>
        <begin position="85"/>
        <end position="107"/>
    </location>
</feature>
<evidence type="ECO:0000313" key="2">
    <source>
        <dbReference type="EMBL" id="EKK03775.1"/>
    </source>
</evidence>
<comment type="caution">
    <text evidence="2">The sequence shown here is derived from an EMBL/GenBank/DDBJ whole genome shotgun (WGS) entry which is preliminary data.</text>
</comment>
<dbReference type="Proteomes" id="UP000007993">
    <property type="component" value="Unassembled WGS sequence"/>
</dbReference>
<evidence type="ECO:0000256" key="1">
    <source>
        <dbReference type="SAM" id="Phobius"/>
    </source>
</evidence>
<dbReference type="AlphaFoldDB" id="K5CIC6"/>
<gene>
    <name evidence="2" type="ORF">RBSH_00904</name>
</gene>
<evidence type="ECO:0000313" key="3">
    <source>
        <dbReference type="Proteomes" id="UP000007993"/>
    </source>
</evidence>
<keyword evidence="1" id="KW-1133">Transmembrane helix</keyword>
<reference evidence="2 3" key="1">
    <citation type="journal article" date="2013" name="Mar. Genomics">
        <title>Expression of sulfatases in Rhodopirellula baltica and the diversity of sulfatases in the genus Rhodopirellula.</title>
        <authorList>
            <person name="Wegner C.E."/>
            <person name="Richter-Heitmann T."/>
            <person name="Klindworth A."/>
            <person name="Klockow C."/>
            <person name="Richter M."/>
            <person name="Achstetter T."/>
            <person name="Glockner F.O."/>
            <person name="Harder J."/>
        </authorList>
    </citation>
    <scope>NUCLEOTIDE SEQUENCE [LARGE SCALE GENOMIC DNA]</scope>
    <source>
        <strain evidence="2 3">SH28</strain>
    </source>
</reference>
<keyword evidence="1" id="KW-0812">Transmembrane</keyword>
<protein>
    <submittedName>
        <fullName evidence="2">Protein containing DUF1559</fullName>
    </submittedName>
</protein>